<reference evidence="1 2" key="1">
    <citation type="submission" date="2019-04" db="EMBL/GenBank/DDBJ databases">
        <title>Crypto-aerobic microbial life in anoxic (sulfidic) marine sediments.</title>
        <authorList>
            <person name="Bhattacharya S."/>
            <person name="Roy C."/>
            <person name="Mondal N."/>
            <person name="Sarkar J."/>
            <person name="Mandal S."/>
            <person name="Rameez M.J."/>
            <person name="Ghosh W."/>
        </authorList>
    </citation>
    <scope>NUCLEOTIDE SEQUENCE [LARGE SCALE GENOMIC DNA]</scope>
    <source>
        <strain evidence="1 2">SBBC</strain>
    </source>
</reference>
<accession>A0A4U0YYE2</accession>
<evidence type="ECO:0000313" key="2">
    <source>
        <dbReference type="Proteomes" id="UP000306340"/>
    </source>
</evidence>
<dbReference type="Proteomes" id="UP000306340">
    <property type="component" value="Unassembled WGS sequence"/>
</dbReference>
<dbReference type="EMBL" id="SWAU01000068">
    <property type="protein sequence ID" value="TKA96895.1"/>
    <property type="molecule type" value="Genomic_DNA"/>
</dbReference>
<dbReference type="AlphaFoldDB" id="A0A4U0YYE2"/>
<comment type="caution">
    <text evidence="1">The sequence shown here is derived from an EMBL/GenBank/DDBJ whole genome shotgun (WGS) entry which is preliminary data.</text>
</comment>
<protein>
    <submittedName>
        <fullName evidence="1">Uncharacterized protein</fullName>
    </submittedName>
</protein>
<dbReference type="RefSeq" id="WP_136792234.1">
    <property type="nucleotide sequence ID" value="NZ_SWAU01000068.1"/>
</dbReference>
<evidence type="ECO:0000313" key="1">
    <source>
        <dbReference type="EMBL" id="TKA96895.1"/>
    </source>
</evidence>
<organism evidence="1 2">
    <name type="scientific">Cereibacter changlensis</name>
    <dbReference type="NCBI Taxonomy" id="402884"/>
    <lineage>
        <taxon>Bacteria</taxon>
        <taxon>Pseudomonadati</taxon>
        <taxon>Pseudomonadota</taxon>
        <taxon>Alphaproteobacteria</taxon>
        <taxon>Rhodobacterales</taxon>
        <taxon>Paracoccaceae</taxon>
        <taxon>Cereibacter</taxon>
    </lineage>
</organism>
<proteinExistence type="predicted"/>
<gene>
    <name evidence="1" type="ORF">FAZ78_08980</name>
</gene>
<sequence length="76" mass="8539">MPMIDINTPDWAEVQLAQDEVWQVRAGLVLTSVEPIVEDDQGIELPAGGSRTFRAGQTVRYRRAQSGRNRICREAL</sequence>
<name>A0A4U0YYE2_9RHOB</name>